<proteinExistence type="predicted"/>
<evidence type="ECO:0000313" key="1">
    <source>
        <dbReference type="EMBL" id="ACK73149.1"/>
    </source>
</evidence>
<dbReference type="AlphaFoldDB" id="B7KD28"/>
<protein>
    <submittedName>
        <fullName evidence="1">Uncharacterized protein</fullName>
    </submittedName>
</protein>
<dbReference type="Proteomes" id="UP000002384">
    <property type="component" value="Chromosome"/>
</dbReference>
<dbReference type="KEGG" id="cyc:PCC7424_4791"/>
<name>B7KD28_GLOC7</name>
<reference evidence="2" key="1">
    <citation type="journal article" date="2011" name="MBio">
        <title>Novel metabolic attributes of the genus Cyanothece, comprising a group of unicellular nitrogen-fixing Cyanobacteria.</title>
        <authorList>
            <person name="Bandyopadhyay A."/>
            <person name="Elvitigala T."/>
            <person name="Welsh E."/>
            <person name="Stockel J."/>
            <person name="Liberton M."/>
            <person name="Min H."/>
            <person name="Sherman L.A."/>
            <person name="Pakrasi H.B."/>
        </authorList>
    </citation>
    <scope>NUCLEOTIDE SEQUENCE [LARGE SCALE GENOMIC DNA]</scope>
    <source>
        <strain evidence="2">PCC 7424</strain>
    </source>
</reference>
<evidence type="ECO:0000313" key="2">
    <source>
        <dbReference type="Proteomes" id="UP000002384"/>
    </source>
</evidence>
<dbReference type="STRING" id="65393.PCC7424_4791"/>
<dbReference type="EMBL" id="CP001291">
    <property type="protein sequence ID" value="ACK73149.1"/>
    <property type="molecule type" value="Genomic_DNA"/>
</dbReference>
<dbReference type="HOGENOM" id="CLU_2355063_0_0_3"/>
<accession>B7KD28</accession>
<organism evidence="1 2">
    <name type="scientific">Gloeothece citriformis (strain PCC 7424)</name>
    <name type="common">Cyanothece sp. (strain PCC 7424)</name>
    <dbReference type="NCBI Taxonomy" id="65393"/>
    <lineage>
        <taxon>Bacteria</taxon>
        <taxon>Bacillati</taxon>
        <taxon>Cyanobacteriota</taxon>
        <taxon>Cyanophyceae</taxon>
        <taxon>Oscillatoriophycideae</taxon>
        <taxon>Chroococcales</taxon>
        <taxon>Aphanothecaceae</taxon>
        <taxon>Gloeothece</taxon>
        <taxon>Gloeothece citriformis</taxon>
    </lineage>
</organism>
<gene>
    <name evidence="1" type="ordered locus">PCC7424_4791</name>
</gene>
<sequence>MTFFEGQGCFICYSLSHINEVHLHLPPALKPRTLYLIELRIAIYQDLRTRRLKNTMYGEMRRGRILQLVLLRKSYIFNKKLALFPLPHRKGEQLIN</sequence>
<keyword evidence="2" id="KW-1185">Reference proteome</keyword>